<name>A0A3P6F0T2_BRAOL</name>
<dbReference type="AlphaFoldDB" id="A0A3P6F0T2"/>
<accession>A0A3P6F0T2</accession>
<proteinExistence type="predicted"/>
<organism evidence="1">
    <name type="scientific">Brassica oleracea</name>
    <name type="common">Wild cabbage</name>
    <dbReference type="NCBI Taxonomy" id="3712"/>
    <lineage>
        <taxon>Eukaryota</taxon>
        <taxon>Viridiplantae</taxon>
        <taxon>Streptophyta</taxon>
        <taxon>Embryophyta</taxon>
        <taxon>Tracheophyta</taxon>
        <taxon>Spermatophyta</taxon>
        <taxon>Magnoliopsida</taxon>
        <taxon>eudicotyledons</taxon>
        <taxon>Gunneridae</taxon>
        <taxon>Pentapetalae</taxon>
        <taxon>rosids</taxon>
        <taxon>malvids</taxon>
        <taxon>Brassicales</taxon>
        <taxon>Brassicaceae</taxon>
        <taxon>Brassiceae</taxon>
        <taxon>Brassica</taxon>
    </lineage>
</organism>
<dbReference type="EMBL" id="LR031878">
    <property type="protein sequence ID" value="VDD51223.1"/>
    <property type="molecule type" value="Genomic_DNA"/>
</dbReference>
<protein>
    <recommendedName>
        <fullName evidence="2">DUF4219 domain-containing protein</fullName>
    </recommendedName>
</protein>
<sequence>MTKPTPLDSSNYGYWKVFMKAFISVLHEDWWSSTEAGWSHSVMLEDEKVEVLKPRDQWTAAEKKSSNCNSKAKTVIYTAIDASYFKFISQCTSA</sequence>
<evidence type="ECO:0000313" key="1">
    <source>
        <dbReference type="EMBL" id="VDD51223.1"/>
    </source>
</evidence>
<evidence type="ECO:0008006" key="2">
    <source>
        <dbReference type="Google" id="ProtNLM"/>
    </source>
</evidence>
<gene>
    <name evidence="1" type="ORF">BOLC1T03612H</name>
</gene>
<reference evidence="1" key="1">
    <citation type="submission" date="2018-11" db="EMBL/GenBank/DDBJ databases">
        <authorList>
            <consortium name="Genoscope - CEA"/>
            <person name="William W."/>
        </authorList>
    </citation>
    <scope>NUCLEOTIDE SEQUENCE</scope>
</reference>